<reference evidence="2 3" key="1">
    <citation type="submission" date="2009-01" db="EMBL/GenBank/DDBJ databases">
        <title>Complete sequence of chromosome of Methylobacterium nodulans ORS 2060.</title>
        <authorList>
            <consortium name="US DOE Joint Genome Institute"/>
            <person name="Lucas S."/>
            <person name="Copeland A."/>
            <person name="Lapidus A."/>
            <person name="Glavina del Rio T."/>
            <person name="Dalin E."/>
            <person name="Tice H."/>
            <person name="Bruce D."/>
            <person name="Goodwin L."/>
            <person name="Pitluck S."/>
            <person name="Sims D."/>
            <person name="Brettin T."/>
            <person name="Detter J.C."/>
            <person name="Han C."/>
            <person name="Larimer F."/>
            <person name="Land M."/>
            <person name="Hauser L."/>
            <person name="Kyrpides N."/>
            <person name="Ivanova N."/>
            <person name="Marx C.J."/>
            <person name="Richardson P."/>
        </authorList>
    </citation>
    <scope>NUCLEOTIDE SEQUENCE [LARGE SCALE GENOMIC DNA]</scope>
    <source>
        <strain evidence="3">LMG 21967 / CNCM I-2342 / ORS 2060</strain>
    </source>
</reference>
<evidence type="ECO:0000313" key="2">
    <source>
        <dbReference type="EMBL" id="ACL57694.1"/>
    </source>
</evidence>
<protein>
    <submittedName>
        <fullName evidence="2">Uncharacterized protein</fullName>
    </submittedName>
</protein>
<dbReference type="HOGENOM" id="CLU_3009129_0_0_5"/>
<feature type="transmembrane region" description="Helical" evidence="1">
    <location>
        <begin position="13"/>
        <end position="32"/>
    </location>
</feature>
<keyword evidence="1" id="KW-1133">Transmembrane helix</keyword>
<keyword evidence="3" id="KW-1185">Reference proteome</keyword>
<dbReference type="KEGG" id="mno:Mnod_2739"/>
<dbReference type="AlphaFoldDB" id="B8IFF9"/>
<keyword evidence="1" id="KW-0472">Membrane</keyword>
<dbReference type="eggNOG" id="COG1276">
    <property type="taxonomic scope" value="Bacteria"/>
</dbReference>
<evidence type="ECO:0000313" key="3">
    <source>
        <dbReference type="Proteomes" id="UP000008207"/>
    </source>
</evidence>
<dbReference type="EMBL" id="CP001349">
    <property type="protein sequence ID" value="ACL57694.1"/>
    <property type="molecule type" value="Genomic_DNA"/>
</dbReference>
<gene>
    <name evidence="2" type="ordered locus">Mnod_2739</name>
</gene>
<evidence type="ECO:0000256" key="1">
    <source>
        <dbReference type="SAM" id="Phobius"/>
    </source>
</evidence>
<accession>B8IFF9</accession>
<dbReference type="Proteomes" id="UP000008207">
    <property type="component" value="Chromosome"/>
</dbReference>
<proteinExistence type="predicted"/>
<name>B8IFF9_METNO</name>
<sequence>MDPVQAAIPLARAVYYVALVVLFGASVFPLSAGRGGRAALSRWPAVALSAAARPSC</sequence>
<keyword evidence="1" id="KW-0812">Transmembrane</keyword>
<organism evidence="2 3">
    <name type="scientific">Methylobacterium nodulans (strain LMG 21967 / CNCM I-2342 / ORS 2060)</name>
    <dbReference type="NCBI Taxonomy" id="460265"/>
    <lineage>
        <taxon>Bacteria</taxon>
        <taxon>Pseudomonadati</taxon>
        <taxon>Pseudomonadota</taxon>
        <taxon>Alphaproteobacteria</taxon>
        <taxon>Hyphomicrobiales</taxon>
        <taxon>Methylobacteriaceae</taxon>
        <taxon>Methylobacterium</taxon>
    </lineage>
</organism>